<evidence type="ECO:0000256" key="1">
    <source>
        <dbReference type="SAM" id="MobiDB-lite"/>
    </source>
</evidence>
<feature type="region of interest" description="Disordered" evidence="1">
    <location>
        <begin position="241"/>
        <end position="269"/>
    </location>
</feature>
<gene>
    <name evidence="3" type="ORF">VTAP4600_A1054</name>
</gene>
<feature type="transmembrane region" description="Helical" evidence="2">
    <location>
        <begin position="271"/>
        <end position="290"/>
    </location>
</feature>
<protein>
    <submittedName>
        <fullName evidence="3">Uncharacterized protein</fullName>
    </submittedName>
</protein>
<dbReference type="KEGG" id="vta:A1054"/>
<evidence type="ECO:0000256" key="2">
    <source>
        <dbReference type="SAM" id="Phobius"/>
    </source>
</evidence>
<dbReference type="RefSeq" id="WP_102521768.1">
    <property type="nucleotide sequence ID" value="NZ_LT960611.1"/>
</dbReference>
<dbReference type="AlphaFoldDB" id="A0A2N8ZAY6"/>
<dbReference type="OrthoDB" id="7060568at2"/>
<keyword evidence="2" id="KW-0472">Membrane</keyword>
<evidence type="ECO:0000313" key="4">
    <source>
        <dbReference type="Proteomes" id="UP000235828"/>
    </source>
</evidence>
<feature type="compositionally biased region" description="Polar residues" evidence="1">
    <location>
        <begin position="242"/>
        <end position="258"/>
    </location>
</feature>
<evidence type="ECO:0000313" key="3">
    <source>
        <dbReference type="EMBL" id="SON49033.1"/>
    </source>
</evidence>
<name>A0A2N8ZAY6_9VIBR</name>
<keyword evidence="2" id="KW-1133">Transmembrane helix</keyword>
<dbReference type="EMBL" id="LT960611">
    <property type="protein sequence ID" value="SON49033.1"/>
    <property type="molecule type" value="Genomic_DNA"/>
</dbReference>
<keyword evidence="2" id="KW-0812">Transmembrane</keyword>
<accession>A0A2N8ZAY6</accession>
<keyword evidence="4" id="KW-1185">Reference proteome</keyword>
<dbReference type="Proteomes" id="UP000235828">
    <property type="component" value="Chromosome A"/>
</dbReference>
<sequence length="292" mass="33309">MKRKEQLKVLAANCGTTSQCPYCNNELEKVPKRKAKCKSCKKPIYPRKEPLSGDQRLYREGDLFLLEELKALADGWWHDWYEANKGVLNARKNLAQEWNVDEVNVSIADARWRESHTNLAEATEKQDWDLVYSAYESMLRQVQREKSQDKTPLEELVAGLLVTGYGRERSINGYLLEHRIGRPQYMLIDQLTTEPSEVYELVKGTNTANTYCTLLNVSLDTVINRYKDELKEDDEIRVSLEQKGTPSSTTNIASTLNVVGTPPKESKKNNAASKLPILLLILVVVIVIFMNT</sequence>
<reference evidence="3 4" key="1">
    <citation type="submission" date="2017-10" db="EMBL/GenBank/DDBJ databases">
        <authorList>
            <person name="Banno H."/>
            <person name="Chua N.-H."/>
        </authorList>
    </citation>
    <scope>NUCLEOTIDE SEQUENCE [LARGE SCALE GENOMIC DNA]</scope>
    <source>
        <strain evidence="3">Vibrio tapetis CECT4600</strain>
    </source>
</reference>
<proteinExistence type="predicted"/>
<organism evidence="3 4">
    <name type="scientific">Vibrio tapetis subsp. tapetis</name>
    <dbReference type="NCBI Taxonomy" id="1671868"/>
    <lineage>
        <taxon>Bacteria</taxon>
        <taxon>Pseudomonadati</taxon>
        <taxon>Pseudomonadota</taxon>
        <taxon>Gammaproteobacteria</taxon>
        <taxon>Vibrionales</taxon>
        <taxon>Vibrionaceae</taxon>
        <taxon>Vibrio</taxon>
    </lineage>
</organism>